<evidence type="ECO:0000256" key="1">
    <source>
        <dbReference type="ARBA" id="ARBA00022630"/>
    </source>
</evidence>
<dbReference type="EMBL" id="FRAC01000007">
    <property type="protein sequence ID" value="SHJ84802.1"/>
    <property type="molecule type" value="Genomic_DNA"/>
</dbReference>
<evidence type="ECO:0000313" key="5">
    <source>
        <dbReference type="Proteomes" id="UP000184386"/>
    </source>
</evidence>
<dbReference type="GO" id="GO:0016491">
    <property type="term" value="F:oxidoreductase activity"/>
    <property type="evidence" value="ECO:0007669"/>
    <property type="project" value="InterPro"/>
</dbReference>
<dbReference type="Pfam" id="PF03358">
    <property type="entry name" value="FMN_red"/>
    <property type="match status" value="1"/>
</dbReference>
<dbReference type="PANTHER" id="PTHR43278:SF2">
    <property type="entry name" value="IRON-SULFUR FLAVOPROTEIN"/>
    <property type="match status" value="1"/>
</dbReference>
<keyword evidence="5" id="KW-1185">Reference proteome</keyword>
<dbReference type="InterPro" id="IPR029039">
    <property type="entry name" value="Flavoprotein-like_sf"/>
</dbReference>
<dbReference type="PANTHER" id="PTHR43278">
    <property type="entry name" value="NAD(P)H-DEPENDENT FMN-CONTAINING OXIDOREDUCTASE YWQN-RELATED"/>
    <property type="match status" value="1"/>
</dbReference>
<gene>
    <name evidence="4" type="ORF">SAMN02745136_01087</name>
</gene>
<name>A0A1M6MMX2_9FIRM</name>
<dbReference type="SUPFAM" id="SSF52218">
    <property type="entry name" value="Flavoproteins"/>
    <property type="match status" value="1"/>
</dbReference>
<dbReference type="OrthoDB" id="9790975at2"/>
<sequence>MKVIAINGSPRKKGNTAELIKRALEGAKEGGAKTKLYHLYELEYTGCVSCFACKKKGNDCKGLCVIKDDLKEVLEEILKCDALIIGSPIYFSDVTGEIRSFLERFLFPILSYNEGEREQLKKSIPSAFIYTMNVPREQYESGSYKALTERNQDIIGGLLKAESRTLVSCDTYQFKDYDKYNASRFSVEEKEKVRKEQFPLDLQEAFEIGKQLSLKLT</sequence>
<evidence type="ECO:0000259" key="3">
    <source>
        <dbReference type="Pfam" id="PF03358"/>
    </source>
</evidence>
<keyword evidence="1" id="KW-0285">Flavoprotein</keyword>
<dbReference type="Proteomes" id="UP000184386">
    <property type="component" value="Unassembled WGS sequence"/>
</dbReference>
<evidence type="ECO:0000313" key="4">
    <source>
        <dbReference type="EMBL" id="SHJ84802.1"/>
    </source>
</evidence>
<organism evidence="4 5">
    <name type="scientific">Anaerocolumna jejuensis DSM 15929</name>
    <dbReference type="NCBI Taxonomy" id="1121322"/>
    <lineage>
        <taxon>Bacteria</taxon>
        <taxon>Bacillati</taxon>
        <taxon>Bacillota</taxon>
        <taxon>Clostridia</taxon>
        <taxon>Lachnospirales</taxon>
        <taxon>Lachnospiraceae</taxon>
        <taxon>Anaerocolumna</taxon>
    </lineage>
</organism>
<proteinExistence type="predicted"/>
<dbReference type="InterPro" id="IPR005025">
    <property type="entry name" value="FMN_Rdtase-like_dom"/>
</dbReference>
<dbReference type="STRING" id="1121322.SAMN02745136_01087"/>
<feature type="domain" description="NADPH-dependent FMN reductase-like" evidence="3">
    <location>
        <begin position="1"/>
        <end position="106"/>
    </location>
</feature>
<accession>A0A1M6MMX2</accession>
<dbReference type="Gene3D" id="3.40.50.360">
    <property type="match status" value="1"/>
</dbReference>
<dbReference type="InterPro" id="IPR051796">
    <property type="entry name" value="ISF_SsuE-like"/>
</dbReference>
<evidence type="ECO:0000256" key="2">
    <source>
        <dbReference type="ARBA" id="ARBA00022643"/>
    </source>
</evidence>
<protein>
    <submittedName>
        <fullName evidence="4">NADPH-dependent FMN reductase</fullName>
    </submittedName>
</protein>
<dbReference type="AlphaFoldDB" id="A0A1M6MMX2"/>
<dbReference type="RefSeq" id="WP_073273637.1">
    <property type="nucleotide sequence ID" value="NZ_FRAC01000007.1"/>
</dbReference>
<reference evidence="4 5" key="1">
    <citation type="submission" date="2016-11" db="EMBL/GenBank/DDBJ databases">
        <authorList>
            <person name="Jaros S."/>
            <person name="Januszkiewicz K."/>
            <person name="Wedrychowicz H."/>
        </authorList>
    </citation>
    <scope>NUCLEOTIDE SEQUENCE [LARGE SCALE GENOMIC DNA]</scope>
    <source>
        <strain evidence="4 5">DSM 15929</strain>
    </source>
</reference>
<keyword evidence="2" id="KW-0288">FMN</keyword>